<dbReference type="PROSITE" id="PS50943">
    <property type="entry name" value="HTH_CROC1"/>
    <property type="match status" value="1"/>
</dbReference>
<evidence type="ECO:0000259" key="1">
    <source>
        <dbReference type="PROSITE" id="PS50943"/>
    </source>
</evidence>
<feature type="domain" description="HTH cro/C1-type" evidence="1">
    <location>
        <begin position="44"/>
        <end position="79"/>
    </location>
</feature>
<dbReference type="Gene3D" id="1.10.260.40">
    <property type="entry name" value="lambda repressor-like DNA-binding domains"/>
    <property type="match status" value="2"/>
</dbReference>
<accession>A0ABV8QCD2</accession>
<evidence type="ECO:0000313" key="2">
    <source>
        <dbReference type="EMBL" id="MFC4245003.1"/>
    </source>
</evidence>
<dbReference type="RefSeq" id="WP_390231569.1">
    <property type="nucleotide sequence ID" value="NZ_JBHSCN010000017.1"/>
</dbReference>
<reference evidence="3" key="1">
    <citation type="journal article" date="2019" name="Int. J. Syst. Evol. Microbiol.">
        <title>The Global Catalogue of Microorganisms (GCM) 10K type strain sequencing project: providing services to taxonomists for standard genome sequencing and annotation.</title>
        <authorList>
            <consortium name="The Broad Institute Genomics Platform"/>
            <consortium name="The Broad Institute Genome Sequencing Center for Infectious Disease"/>
            <person name="Wu L."/>
            <person name="Ma J."/>
        </authorList>
    </citation>
    <scope>NUCLEOTIDE SEQUENCE [LARGE SCALE GENOMIC DNA]</scope>
    <source>
        <strain evidence="3">CGMCC 1.10363</strain>
    </source>
</reference>
<comment type="caution">
    <text evidence="2">The sequence shown here is derived from an EMBL/GenBank/DDBJ whole genome shotgun (WGS) entry which is preliminary data.</text>
</comment>
<dbReference type="EMBL" id="JBHSCN010000017">
    <property type="protein sequence ID" value="MFC4245003.1"/>
    <property type="molecule type" value="Genomic_DNA"/>
</dbReference>
<dbReference type="InterPro" id="IPR010982">
    <property type="entry name" value="Lambda_DNA-bd_dom_sf"/>
</dbReference>
<proteinExistence type="predicted"/>
<gene>
    <name evidence="2" type="ORF">ACFOYW_16665</name>
</gene>
<dbReference type="InterPro" id="IPR001387">
    <property type="entry name" value="Cro/C1-type_HTH"/>
</dbReference>
<protein>
    <recommendedName>
        <fullName evidence="1">HTH cro/C1-type domain-containing protein</fullName>
    </recommendedName>
</protein>
<keyword evidence="3" id="KW-1185">Reference proteome</keyword>
<name>A0ABV8QCD2_9MICO</name>
<evidence type="ECO:0000313" key="3">
    <source>
        <dbReference type="Proteomes" id="UP001595900"/>
    </source>
</evidence>
<sequence>MPNGLPDFTQRLNALFDSRPDPATGRPYTNVAVAEALRTYGVPITHSYLGQLRNGRKSEPSAGLVGGLAQFFEVSADYFFGSFARVDQDELARRLRLLTRRPQQPVDVTRLVTAVAASSGESFDLSSWERLLSGAGPARVRQSTLEAIADFLEVPREYLLARAEDEKVALIEARIDLVDAVAETGSAGVSLRSVGEPTPETLRAIAAALRASRAATSGQHSPMRLERG</sequence>
<dbReference type="Proteomes" id="UP001595900">
    <property type="component" value="Unassembled WGS sequence"/>
</dbReference>
<organism evidence="2 3">
    <name type="scientific">Gryllotalpicola reticulitermitis</name>
    <dbReference type="NCBI Taxonomy" id="1184153"/>
    <lineage>
        <taxon>Bacteria</taxon>
        <taxon>Bacillati</taxon>
        <taxon>Actinomycetota</taxon>
        <taxon>Actinomycetes</taxon>
        <taxon>Micrococcales</taxon>
        <taxon>Microbacteriaceae</taxon>
        <taxon>Gryllotalpicola</taxon>
    </lineage>
</organism>